<evidence type="ECO:0000313" key="2">
    <source>
        <dbReference type="EMBL" id="QOQ75161.1"/>
    </source>
</evidence>
<proteinExistence type="predicted"/>
<feature type="compositionally biased region" description="Pro residues" evidence="1">
    <location>
        <begin position="919"/>
        <end position="932"/>
    </location>
</feature>
<evidence type="ECO:0000313" key="3">
    <source>
        <dbReference type="Proteomes" id="UP000594923"/>
    </source>
</evidence>
<dbReference type="RefSeq" id="WP_197626654.1">
    <property type="nucleotide sequence ID" value="NZ_CP063073.1"/>
</dbReference>
<evidence type="ECO:0000256" key="1">
    <source>
        <dbReference type="SAM" id="MobiDB-lite"/>
    </source>
</evidence>
<protein>
    <submittedName>
        <fullName evidence="2">Uncharacterized protein</fullName>
    </submittedName>
</protein>
<gene>
    <name evidence="2" type="ORF">IMF22_27465</name>
</gene>
<feature type="region of interest" description="Disordered" evidence="1">
    <location>
        <begin position="895"/>
        <end position="932"/>
    </location>
</feature>
<sequence>MIIAKKLAPDSTFRRGDVFKIEELGHSTYTVDSNFIRQFIDDPKSNSMADDHVPATILNKTGEAETQHNLLAALKKQIEAPGAKPDLESIVVEIAPHSAFWREDQPQPITMNLKQLMAAYGLQVPTTLEALANLERVLFTPPLSAPREGNYGGLLTKSVPLGEDAQKKIIETVSAWKALQTQVPLDAEGKAPSLFEYLKRAVPESSNALADTHPEAFLKALIDTPQARALGKQLQEAIGALPTATSGQEALLTALGLEANKSSAGLDRDNLAGYNLRQPDNVGRTAAEIVKRFETHMAGIVGPEMAKVAAYQLLAMSAPEFLVTDVPESVTFGSPQWVMFSAEVYRREQSTPGSSAGQSYVQIRAQADLEPVTLEQESQTKAAALQAVVDWGLAKGIIKENSEGYSAETIASVTAALEEEANRMATALKGVLAPLPTRRDLALAALTQIYGEENAHLFEKKILTRPMGLNLKKDTLLNLFMSGELTASWSSTDSTLTTAVLHAGIKKLPDIKKEFVEKFDEYTDSFSKAAGEMFAYQVSQLPDEDLKRFEFGKMEMRHLSQPAGSNFPKDSESNALFQMFGSGAFLITTVLEGKKVEYIYSPQLGKIIKNGDPLPGVPEGWSVDSSRTAPFFSLNVAGKRYNLKPIWKYGGAEELPPPHILKPRNTPSPRVGVLAGQVSELYKKAVDDLKDAANGMSDSEKRRARTKMFKNFMLSLLPFHDLIKNIIEGDKHEAVVSGVFDFVGLFIPGAKGGFQGVKVGAKGVGSAVAFFKGAVKAGVKAANPVGAFYDSGSGLFKVCKTALNAAPPVNLSSFSSKLRIPGRSWDIPHGGYKQTIAEGTYQPLGENGAKVPVVAVKQGNNWYAFDHQTLEHYGPQLPGFTPIKVKELRDLRYDTGTSVKDGNDHAETAGEFQENASGPTPPQQPIQPKAAP</sequence>
<dbReference type="Proteomes" id="UP000594923">
    <property type="component" value="Chromosome"/>
</dbReference>
<name>A0A7M1KFR6_9PSED</name>
<organism evidence="2 3">
    <name type="scientific">Pseudomonas poae</name>
    <dbReference type="NCBI Taxonomy" id="200451"/>
    <lineage>
        <taxon>Bacteria</taxon>
        <taxon>Pseudomonadati</taxon>
        <taxon>Pseudomonadota</taxon>
        <taxon>Gammaproteobacteria</taxon>
        <taxon>Pseudomonadales</taxon>
        <taxon>Pseudomonadaceae</taxon>
        <taxon>Pseudomonas</taxon>
    </lineage>
</organism>
<dbReference type="AlphaFoldDB" id="A0A7M1KFR6"/>
<accession>A0A7M1KFR6</accession>
<reference evidence="2 3" key="1">
    <citation type="submission" date="2020-10" db="EMBL/GenBank/DDBJ databases">
        <title>High quality whole genome sequence of Pseudomonas poae PMA22.</title>
        <authorList>
            <person name="Hernandez J.G."/>
            <person name="Rodriguez P."/>
            <person name="Cuevas C."/>
            <person name="de la Calle F."/>
            <person name="Galan B."/>
            <person name="Garcia J.L."/>
        </authorList>
    </citation>
    <scope>NUCLEOTIDE SEQUENCE [LARGE SCALE GENOMIC DNA]</scope>
    <source>
        <strain evidence="2 3">PMA22</strain>
    </source>
</reference>
<dbReference type="EMBL" id="CP063073">
    <property type="protein sequence ID" value="QOQ75161.1"/>
    <property type="molecule type" value="Genomic_DNA"/>
</dbReference>